<keyword evidence="1" id="KW-1133">Transmembrane helix</keyword>
<keyword evidence="1" id="KW-0812">Transmembrane</keyword>
<dbReference type="WBParaSite" id="ALUE_0000014001-mRNA-1">
    <property type="protein sequence ID" value="ALUE_0000014001-mRNA-1"/>
    <property type="gene ID" value="ALUE_0000014001"/>
</dbReference>
<sequence>MVGWRQRAKRGFSVSECVYVCVLCVCVCVCVYVLARRDMATCWTTSPEGVGGRWLATAAGASLQSR</sequence>
<evidence type="ECO:0000256" key="1">
    <source>
        <dbReference type="SAM" id="Phobius"/>
    </source>
</evidence>
<keyword evidence="2" id="KW-1185">Reference proteome</keyword>
<evidence type="ECO:0000313" key="2">
    <source>
        <dbReference type="Proteomes" id="UP000036681"/>
    </source>
</evidence>
<organism evidence="2 3">
    <name type="scientific">Ascaris lumbricoides</name>
    <name type="common">Giant roundworm</name>
    <dbReference type="NCBI Taxonomy" id="6252"/>
    <lineage>
        <taxon>Eukaryota</taxon>
        <taxon>Metazoa</taxon>
        <taxon>Ecdysozoa</taxon>
        <taxon>Nematoda</taxon>
        <taxon>Chromadorea</taxon>
        <taxon>Rhabditida</taxon>
        <taxon>Spirurina</taxon>
        <taxon>Ascaridomorpha</taxon>
        <taxon>Ascaridoidea</taxon>
        <taxon>Ascarididae</taxon>
        <taxon>Ascaris</taxon>
    </lineage>
</organism>
<keyword evidence="1" id="KW-0472">Membrane</keyword>
<name>A0A0M3HF45_ASCLU</name>
<reference evidence="3" key="1">
    <citation type="submission" date="2017-02" db="UniProtKB">
        <authorList>
            <consortium name="WormBaseParasite"/>
        </authorList>
    </citation>
    <scope>IDENTIFICATION</scope>
</reference>
<accession>A0A0M3HF45</accession>
<feature type="transmembrane region" description="Helical" evidence="1">
    <location>
        <begin position="12"/>
        <end position="35"/>
    </location>
</feature>
<evidence type="ECO:0000313" key="3">
    <source>
        <dbReference type="WBParaSite" id="ALUE_0000014001-mRNA-1"/>
    </source>
</evidence>
<protein>
    <submittedName>
        <fullName evidence="3">Secreted protein</fullName>
    </submittedName>
</protein>
<proteinExistence type="predicted"/>
<dbReference type="Proteomes" id="UP000036681">
    <property type="component" value="Unplaced"/>
</dbReference>
<dbReference type="AlphaFoldDB" id="A0A0M3HF45"/>